<name>A0A9P7G391_9AGAR</name>
<reference evidence="2" key="2">
    <citation type="submission" date="2021-10" db="EMBL/GenBank/DDBJ databases">
        <title>Phylogenomics reveals ancestral predisposition of the termite-cultivated fungus Termitomyces towards a domesticated lifestyle.</title>
        <authorList>
            <person name="Auxier B."/>
            <person name="Grum-Grzhimaylo A."/>
            <person name="Cardenas M.E."/>
            <person name="Lodge J.D."/>
            <person name="Laessoe T."/>
            <person name="Pedersen O."/>
            <person name="Smith M.E."/>
            <person name="Kuyper T.W."/>
            <person name="Franco-Molano E.A."/>
            <person name="Baroni T.J."/>
            <person name="Aanen D.K."/>
        </authorList>
    </citation>
    <scope>NUCLEOTIDE SEQUENCE</scope>
    <source>
        <strain evidence="2">AP01</strain>
        <tissue evidence="2">Mycelium</tissue>
    </source>
</reference>
<dbReference type="Proteomes" id="UP000775547">
    <property type="component" value="Unassembled WGS sequence"/>
</dbReference>
<keyword evidence="3" id="KW-1185">Reference proteome</keyword>
<feature type="transmembrane region" description="Helical" evidence="1">
    <location>
        <begin position="85"/>
        <end position="105"/>
    </location>
</feature>
<keyword evidence="1" id="KW-0812">Transmembrane</keyword>
<keyword evidence="1" id="KW-0472">Membrane</keyword>
<evidence type="ECO:0000313" key="2">
    <source>
        <dbReference type="EMBL" id="KAG5640045.1"/>
    </source>
</evidence>
<proteinExistence type="predicted"/>
<organism evidence="2 3">
    <name type="scientific">Asterophora parasitica</name>
    <dbReference type="NCBI Taxonomy" id="117018"/>
    <lineage>
        <taxon>Eukaryota</taxon>
        <taxon>Fungi</taxon>
        <taxon>Dikarya</taxon>
        <taxon>Basidiomycota</taxon>
        <taxon>Agaricomycotina</taxon>
        <taxon>Agaricomycetes</taxon>
        <taxon>Agaricomycetidae</taxon>
        <taxon>Agaricales</taxon>
        <taxon>Tricholomatineae</taxon>
        <taxon>Lyophyllaceae</taxon>
        <taxon>Asterophora</taxon>
    </lineage>
</organism>
<keyword evidence="1" id="KW-1133">Transmembrane helix</keyword>
<comment type="caution">
    <text evidence="2">The sequence shown here is derived from an EMBL/GenBank/DDBJ whole genome shotgun (WGS) entry which is preliminary data.</text>
</comment>
<gene>
    <name evidence="2" type="ORF">DXG03_001536</name>
</gene>
<accession>A0A9P7G391</accession>
<evidence type="ECO:0000313" key="3">
    <source>
        <dbReference type="Proteomes" id="UP000775547"/>
    </source>
</evidence>
<dbReference type="AlphaFoldDB" id="A0A9P7G391"/>
<dbReference type="EMBL" id="JABCKV010001320">
    <property type="protein sequence ID" value="KAG5640045.1"/>
    <property type="molecule type" value="Genomic_DNA"/>
</dbReference>
<protein>
    <submittedName>
        <fullName evidence="2">Uncharacterized protein</fullName>
    </submittedName>
</protein>
<evidence type="ECO:0000256" key="1">
    <source>
        <dbReference type="SAM" id="Phobius"/>
    </source>
</evidence>
<reference evidence="2" key="1">
    <citation type="submission" date="2020-07" db="EMBL/GenBank/DDBJ databases">
        <authorList>
            <person name="Nieuwenhuis M."/>
            <person name="Van De Peppel L.J.J."/>
        </authorList>
    </citation>
    <scope>NUCLEOTIDE SEQUENCE</scope>
    <source>
        <strain evidence="2">AP01</strain>
        <tissue evidence="2">Mycelium</tissue>
    </source>
</reference>
<sequence>MPLPRHNLSIIPPASNALSVFYNTSPIPSWYFRITIPKIIISVTAQPQATPCICFGNTQITSRVRNPTNDTVAQPKRVDSKFFAWRFWIIVAIVLVIVGSPSWVLNKKYLPGRWGHWNVKSDSRDNVIYIAAESNPSTQDMLMDEFERAMEEHVEELFACPEPDVKSLKENKISASCVIEPHLDGFSKLTVVFFTDWLERNEDVIQRLALPTDNSLLDTINRNMFFLLIFYFAYCRNLRVNDKATNASRVDAAPKPTKALTATSINPIFYNSNNVSISHTTSRIEAPIELHRTDEVENAVLGEASSDSTPAIAAGAA</sequence>
<feature type="non-terminal residue" evidence="2">
    <location>
        <position position="1"/>
    </location>
</feature>